<dbReference type="Gene3D" id="1.10.150.480">
    <property type="match status" value="1"/>
</dbReference>
<dbReference type="GO" id="GO:0016042">
    <property type="term" value="P:lipid catabolic process"/>
    <property type="evidence" value="ECO:0007669"/>
    <property type="project" value="InterPro"/>
</dbReference>
<keyword evidence="2" id="KW-0472">Membrane</keyword>
<protein>
    <submittedName>
        <fullName evidence="5">TQXA domain-containing protein</fullName>
    </submittedName>
</protein>
<dbReference type="Pfam" id="PF05506">
    <property type="entry name" value="PLipase_C_C"/>
    <property type="match status" value="1"/>
</dbReference>
<dbReference type="InterPro" id="IPR023849">
    <property type="entry name" value="TQXA_dom"/>
</dbReference>
<dbReference type="NCBIfam" id="TIGR01167">
    <property type="entry name" value="LPXTG_anchor"/>
    <property type="match status" value="1"/>
</dbReference>
<gene>
    <name evidence="5" type="ORF">F7Q99_19260</name>
</gene>
<dbReference type="Proteomes" id="UP000450000">
    <property type="component" value="Unassembled WGS sequence"/>
</dbReference>
<feature type="domain" description="Thioester" evidence="4">
    <location>
        <begin position="123"/>
        <end position="231"/>
    </location>
</feature>
<organism evidence="5 6">
    <name type="scientific">Streptomyces kaniharaensis</name>
    <dbReference type="NCBI Taxonomy" id="212423"/>
    <lineage>
        <taxon>Bacteria</taxon>
        <taxon>Bacillati</taxon>
        <taxon>Actinomycetota</taxon>
        <taxon>Actinomycetes</taxon>
        <taxon>Kitasatosporales</taxon>
        <taxon>Streptomycetaceae</taxon>
        <taxon>Streptomyces</taxon>
    </lineage>
</organism>
<comment type="caution">
    <text evidence="5">The sequence shown here is derived from an EMBL/GenBank/DDBJ whole genome shotgun (WGS) entry which is preliminary data.</text>
</comment>
<dbReference type="InterPro" id="IPR008475">
    <property type="entry name" value="PLipase_C_C"/>
</dbReference>
<keyword evidence="2" id="KW-0812">Transmembrane</keyword>
<accession>A0A6N7KRW9</accession>
<feature type="transmembrane region" description="Helical" evidence="2">
    <location>
        <begin position="509"/>
        <end position="528"/>
    </location>
</feature>
<dbReference type="EMBL" id="WBOF01000001">
    <property type="protein sequence ID" value="MQS14346.1"/>
    <property type="molecule type" value="Genomic_DNA"/>
</dbReference>
<dbReference type="AlphaFoldDB" id="A0A6N7KRW9"/>
<reference evidence="5 6" key="1">
    <citation type="submission" date="2019-09" db="EMBL/GenBank/DDBJ databases">
        <title>Genome Sequences of Streptomyces kaniharaensis ATCC 21070.</title>
        <authorList>
            <person name="Zhu W."/>
            <person name="De Crecy-Lagard V."/>
            <person name="Richards N.G."/>
        </authorList>
    </citation>
    <scope>NUCLEOTIDE SEQUENCE [LARGE SCALE GENOMIC DNA]</scope>
    <source>
        <strain evidence="5 6">SF-557</strain>
    </source>
</reference>
<evidence type="ECO:0000256" key="1">
    <source>
        <dbReference type="SAM" id="MobiDB-lite"/>
    </source>
</evidence>
<dbReference type="Pfam" id="PF08341">
    <property type="entry name" value="TED"/>
    <property type="match status" value="1"/>
</dbReference>
<dbReference type="InterPro" id="IPR013552">
    <property type="entry name" value="Thioester_dom"/>
</dbReference>
<dbReference type="GO" id="GO:0004629">
    <property type="term" value="F:phospholipase C activity"/>
    <property type="evidence" value="ECO:0007669"/>
    <property type="project" value="InterPro"/>
</dbReference>
<evidence type="ECO:0000313" key="6">
    <source>
        <dbReference type="Proteomes" id="UP000450000"/>
    </source>
</evidence>
<name>A0A6N7KRW9_9ACTN</name>
<feature type="region of interest" description="Disordered" evidence="1">
    <location>
        <begin position="449"/>
        <end position="503"/>
    </location>
</feature>
<feature type="region of interest" description="Disordered" evidence="1">
    <location>
        <begin position="20"/>
        <end position="48"/>
    </location>
</feature>
<evidence type="ECO:0000313" key="5">
    <source>
        <dbReference type="EMBL" id="MQS14346.1"/>
    </source>
</evidence>
<keyword evidence="2" id="KW-1133">Transmembrane helix</keyword>
<feature type="domain" description="Bacterial phospholipase C C-terminal" evidence="3">
    <location>
        <begin position="379"/>
        <end position="444"/>
    </location>
</feature>
<feature type="compositionally biased region" description="Low complexity" evidence="1">
    <location>
        <begin position="450"/>
        <end position="493"/>
    </location>
</feature>
<dbReference type="NCBIfam" id="NF041528">
    <property type="entry name" value="strep_LAETG"/>
    <property type="match status" value="1"/>
</dbReference>
<proteinExistence type="predicted"/>
<keyword evidence="6" id="KW-1185">Reference proteome</keyword>
<dbReference type="NCBIfam" id="TIGR03934">
    <property type="entry name" value="TQXA_dom"/>
    <property type="match status" value="1"/>
</dbReference>
<sequence length="539" mass="54668">MGVCGLTGLNRIDLVHTPQRRHMGHARHGKSAGCRSARPGPEGNQMFQTQGRSLPRIATVMLTTSLALGGSLLAAGAAAAAAPGAGVTAVVENTMLGERIDVDGGTVEGGLFTLKTSNGELQTYCIDFGNPVYLDSQAKYQESDWKSSSLGRKDKAQDASKIRWILENSYPQVTDLEKLSTDAGVTGQLSKEDAAAGTQAAIWKFSDGKNATPQSPKAKQLRDYLIGDKNKGIAAEPKPSLTLAPESVSGKSGAKLGPFTLNSSAGQVNLAVSGAAADKVKVLDKDGKQVGGALNGPIAKDTQLFLDVPAGTPDGAATLTASADTVVPSGRVFLSEGYTPERHSQTMILAGSSKLSVSATAKATWKQGKGALLDSTAQVECENSGVRVTVANGGDEAGTVTVKPGKDLTVQPGKTESVVVPVTNKAAYDITVTGPNGYTNNFKGILDCKGTGTPTPGPSTPTTSATPTTPGTPSTSASTPAGHPTPAPTSTAPGTGGLAQTGANDSTPLVAGVAGALVVAGGAAVFFLRRRGRHGGNAA</sequence>
<evidence type="ECO:0000259" key="4">
    <source>
        <dbReference type="Pfam" id="PF08341"/>
    </source>
</evidence>
<feature type="compositionally biased region" description="Basic residues" evidence="1">
    <location>
        <begin position="20"/>
        <end position="30"/>
    </location>
</feature>
<dbReference type="OrthoDB" id="2676146at2"/>
<evidence type="ECO:0000256" key="2">
    <source>
        <dbReference type="SAM" id="Phobius"/>
    </source>
</evidence>
<evidence type="ECO:0000259" key="3">
    <source>
        <dbReference type="Pfam" id="PF05506"/>
    </source>
</evidence>